<comment type="function">
    <text evidence="10">Component of the PEX13-PEX14 docking complex, a translocon channel that specifically mediates the import of peroxisomal cargo proteins bound to PEX5 receptor. The PEX13-PEX14 docking complex forms a large import pore which can be opened to a diameter of about 9 nm. Mechanistically, PEX5 receptor along with cargo proteins associates with the PEX14 subunit of the PEX13-PEX14 docking complex in the cytosol, leading to the insertion of the receptor into the organelle membrane with the concomitant translocation of the cargo into the peroxisome matrix.</text>
</comment>
<dbReference type="Proteomes" id="UP000054359">
    <property type="component" value="Unassembled WGS sequence"/>
</dbReference>
<evidence type="ECO:0000256" key="9">
    <source>
        <dbReference type="ARBA" id="ARBA00046271"/>
    </source>
</evidence>
<evidence type="ECO:0000256" key="2">
    <source>
        <dbReference type="ARBA" id="ARBA00022448"/>
    </source>
</evidence>
<proteinExistence type="inferred from homology"/>
<dbReference type="AlphaFoldDB" id="A0A087T3Q8"/>
<protein>
    <recommendedName>
        <fullName evidence="7 10">Peroxisomal membrane protein PEX14</fullName>
    </recommendedName>
    <alternativeName>
        <fullName evidence="8 10">Peroxin-14</fullName>
    </alternativeName>
</protein>
<dbReference type="GO" id="GO:0005102">
    <property type="term" value="F:signaling receptor binding"/>
    <property type="evidence" value="ECO:0007669"/>
    <property type="project" value="TreeGrafter"/>
</dbReference>
<evidence type="ECO:0000256" key="4">
    <source>
        <dbReference type="ARBA" id="ARBA00023010"/>
    </source>
</evidence>
<keyword evidence="3 10" id="KW-0653">Protein transport</keyword>
<feature type="coiled-coil region" evidence="11">
    <location>
        <begin position="139"/>
        <end position="173"/>
    </location>
</feature>
<feature type="domain" description="Peroxisome membrane anchor protein Pex14p N-terminal" evidence="13">
    <location>
        <begin position="18"/>
        <end position="61"/>
    </location>
</feature>
<evidence type="ECO:0000256" key="12">
    <source>
        <dbReference type="SAM" id="MobiDB-lite"/>
    </source>
</evidence>
<organism evidence="14 15">
    <name type="scientific">Stegodyphus mimosarum</name>
    <name type="common">African social velvet spider</name>
    <dbReference type="NCBI Taxonomy" id="407821"/>
    <lineage>
        <taxon>Eukaryota</taxon>
        <taxon>Metazoa</taxon>
        <taxon>Ecdysozoa</taxon>
        <taxon>Arthropoda</taxon>
        <taxon>Chelicerata</taxon>
        <taxon>Arachnida</taxon>
        <taxon>Araneae</taxon>
        <taxon>Araneomorphae</taxon>
        <taxon>Entelegynae</taxon>
        <taxon>Eresoidea</taxon>
        <taxon>Eresidae</taxon>
        <taxon>Stegodyphus</taxon>
    </lineage>
</organism>
<feature type="non-terminal residue" evidence="14">
    <location>
        <position position="286"/>
    </location>
</feature>
<evidence type="ECO:0000313" key="14">
    <source>
        <dbReference type="EMBL" id="KFM59747.1"/>
    </source>
</evidence>
<keyword evidence="15" id="KW-1185">Reference proteome</keyword>
<dbReference type="Gene3D" id="1.10.10.10">
    <property type="entry name" value="Winged helix-like DNA-binding domain superfamily/Winged helix DNA-binding domain"/>
    <property type="match status" value="1"/>
</dbReference>
<dbReference type="InterPro" id="IPR036388">
    <property type="entry name" value="WH-like_DNA-bd_sf"/>
</dbReference>
<dbReference type="PANTHER" id="PTHR23058:SF0">
    <property type="entry name" value="PEROXISOMAL MEMBRANE PROTEIN PEX14"/>
    <property type="match status" value="1"/>
</dbReference>
<name>A0A087T3Q8_STEMI</name>
<evidence type="ECO:0000256" key="11">
    <source>
        <dbReference type="SAM" id="Coils"/>
    </source>
</evidence>
<keyword evidence="4" id="KW-0811">Translocation</keyword>
<evidence type="ECO:0000256" key="10">
    <source>
        <dbReference type="RuleBase" id="RU367032"/>
    </source>
</evidence>
<dbReference type="STRING" id="407821.A0A087T3Q8"/>
<feature type="compositionally biased region" description="Basic and acidic residues" evidence="12">
    <location>
        <begin position="232"/>
        <end position="248"/>
    </location>
</feature>
<feature type="region of interest" description="Disordered" evidence="12">
    <location>
        <begin position="223"/>
        <end position="286"/>
    </location>
</feature>
<keyword evidence="6 10" id="KW-0576">Peroxisome</keyword>
<keyword evidence="5 10" id="KW-0472">Membrane</keyword>
<dbReference type="InterPro" id="IPR025655">
    <property type="entry name" value="PEX14"/>
</dbReference>
<dbReference type="GO" id="GO:0005778">
    <property type="term" value="C:peroxisomal membrane"/>
    <property type="evidence" value="ECO:0007669"/>
    <property type="project" value="UniProtKB-SubCell"/>
</dbReference>
<evidence type="ECO:0000256" key="7">
    <source>
        <dbReference type="ARBA" id="ARBA00029502"/>
    </source>
</evidence>
<dbReference type="OrthoDB" id="441517at2759"/>
<keyword evidence="11" id="KW-0175">Coiled coil</keyword>
<reference evidence="14 15" key="1">
    <citation type="submission" date="2013-11" db="EMBL/GenBank/DDBJ databases">
        <title>Genome sequencing of Stegodyphus mimosarum.</title>
        <authorList>
            <person name="Bechsgaard J."/>
        </authorList>
    </citation>
    <scope>NUCLEOTIDE SEQUENCE [LARGE SCALE GENOMIC DNA]</scope>
</reference>
<evidence type="ECO:0000256" key="5">
    <source>
        <dbReference type="ARBA" id="ARBA00023136"/>
    </source>
</evidence>
<evidence type="ECO:0000256" key="8">
    <source>
        <dbReference type="ARBA" id="ARBA00029691"/>
    </source>
</evidence>
<dbReference type="OMA" id="AARKFML"/>
<evidence type="ECO:0000313" key="15">
    <source>
        <dbReference type="Proteomes" id="UP000054359"/>
    </source>
</evidence>
<comment type="subcellular location">
    <subcellularLocation>
        <location evidence="9 10">Peroxisome membrane</location>
    </subcellularLocation>
</comment>
<comment type="similarity">
    <text evidence="1 10">Belongs to the peroxin-14 family.</text>
</comment>
<dbReference type="InterPro" id="IPR006785">
    <property type="entry name" value="Pex14_N"/>
</dbReference>
<evidence type="ECO:0000256" key="1">
    <source>
        <dbReference type="ARBA" id="ARBA00005443"/>
    </source>
</evidence>
<sequence>MSNNQETANKTADEQLKRHSLVDAAVIFLLNPEVHSKPNEKKVAFLKSKGMSDAEIALAFEKAERYPPDHPSQTVKRLASYKALPPPLPPVQTYSFWSRFNKISSSILILGIALFGFHQFYQLYIEPWLFGKESEADRLIRMEKQLNEVNSSVAQLKETISTLEETINNQKGKIDKFVQSEVNEYLPTPLVLQDLKGEISTIKSILLSRHQFPAVPKFSTSIPTWQLPNSEKNAEEDPESETKAKYEGESQESAAEDMDDVSIINGSLSSEHYTDVLDSPDSVKTT</sequence>
<keyword evidence="2 10" id="KW-0813">Transport</keyword>
<accession>A0A087T3Q8</accession>
<gene>
    <name evidence="14" type="ORF">X975_23310</name>
</gene>
<dbReference type="Pfam" id="PF04695">
    <property type="entry name" value="Pex14_N"/>
    <property type="match status" value="1"/>
</dbReference>
<dbReference type="PANTHER" id="PTHR23058">
    <property type="entry name" value="PEROXISOMAL MEMBRANE PROTEIN PEX14"/>
    <property type="match status" value="1"/>
</dbReference>
<dbReference type="GO" id="GO:0016560">
    <property type="term" value="P:protein import into peroxisome matrix, docking"/>
    <property type="evidence" value="ECO:0007669"/>
    <property type="project" value="UniProtKB-UniRule"/>
</dbReference>
<evidence type="ECO:0000259" key="13">
    <source>
        <dbReference type="Pfam" id="PF04695"/>
    </source>
</evidence>
<evidence type="ECO:0000256" key="6">
    <source>
        <dbReference type="ARBA" id="ARBA00023140"/>
    </source>
</evidence>
<dbReference type="GO" id="GO:1990429">
    <property type="term" value="C:peroxisomal importomer complex"/>
    <property type="evidence" value="ECO:0007669"/>
    <property type="project" value="TreeGrafter"/>
</dbReference>
<dbReference type="EMBL" id="KK113266">
    <property type="protein sequence ID" value="KFM59747.1"/>
    <property type="molecule type" value="Genomic_DNA"/>
</dbReference>
<evidence type="ECO:0000256" key="3">
    <source>
        <dbReference type="ARBA" id="ARBA00022927"/>
    </source>
</evidence>